<dbReference type="RefSeq" id="WP_216151699.1">
    <property type="nucleotide sequence ID" value="NZ_JAHLDV010000125.1"/>
</dbReference>
<sequence length="53" mass="6071">MIKLFKKVFSKENMRNVGVLNYVVSTGGSKDAIMLYNETFNKNDNELNLKKVS</sequence>
<evidence type="ECO:0000313" key="1">
    <source>
        <dbReference type="EMBL" id="MBU3161836.1"/>
    </source>
</evidence>
<dbReference type="Proteomes" id="UP000776252">
    <property type="component" value="Unassembled WGS sequence"/>
</dbReference>
<protein>
    <submittedName>
        <fullName evidence="1">Uncharacterized protein</fullName>
    </submittedName>
</protein>
<proteinExistence type="predicted"/>
<evidence type="ECO:0000313" key="2">
    <source>
        <dbReference type="Proteomes" id="UP000776252"/>
    </source>
</evidence>
<keyword evidence="2" id="KW-1185">Reference proteome</keyword>
<reference evidence="1 2" key="1">
    <citation type="submission" date="2021-06" db="EMBL/GenBank/DDBJ databases">
        <title>Clostridia strains as spoilage organisms.</title>
        <authorList>
            <person name="Wambui J."/>
            <person name="Stephan R."/>
            <person name="Stevens M.J.A."/>
        </authorList>
    </citation>
    <scope>NUCLEOTIDE SEQUENCE [LARGE SCALE GENOMIC DNA]</scope>
    <source>
        <strain evidence="1 2">DSM 14204</strain>
    </source>
</reference>
<comment type="caution">
    <text evidence="1">The sequence shown here is derived from an EMBL/GenBank/DDBJ whole genome shotgun (WGS) entry which is preliminary data.</text>
</comment>
<accession>A0ABS6BZ19</accession>
<organism evidence="1 2">
    <name type="scientific">Clostridium frigoris</name>
    <dbReference type="NCBI Taxonomy" id="205327"/>
    <lineage>
        <taxon>Bacteria</taxon>
        <taxon>Bacillati</taxon>
        <taxon>Bacillota</taxon>
        <taxon>Clostridia</taxon>
        <taxon>Eubacteriales</taxon>
        <taxon>Clostridiaceae</taxon>
        <taxon>Clostridium</taxon>
    </lineage>
</organism>
<dbReference type="EMBL" id="JAHLDV010000125">
    <property type="protein sequence ID" value="MBU3161836.1"/>
    <property type="molecule type" value="Genomic_DNA"/>
</dbReference>
<gene>
    <name evidence="1" type="ORF">KPL37_19340</name>
</gene>
<name>A0ABS6BZ19_9CLOT</name>